<dbReference type="STRING" id="133383.A0A1R0GVG6"/>
<reference evidence="2 3" key="1">
    <citation type="journal article" date="2016" name="Mol. Biol. Evol.">
        <title>Genome-Wide Survey of Gut Fungi (Harpellales) Reveals the First Horizontally Transferred Ubiquitin Gene from a Mosquito Host.</title>
        <authorList>
            <person name="Wang Y."/>
            <person name="White M.M."/>
            <person name="Kvist S."/>
            <person name="Moncalvo J.M."/>
        </authorList>
    </citation>
    <scope>NUCLEOTIDE SEQUENCE [LARGE SCALE GENOMIC DNA]</scope>
    <source>
        <strain evidence="2 3">ALG-7-W6</strain>
    </source>
</reference>
<organism evidence="2 3">
    <name type="scientific">Smittium mucronatum</name>
    <dbReference type="NCBI Taxonomy" id="133383"/>
    <lineage>
        <taxon>Eukaryota</taxon>
        <taxon>Fungi</taxon>
        <taxon>Fungi incertae sedis</taxon>
        <taxon>Zoopagomycota</taxon>
        <taxon>Kickxellomycotina</taxon>
        <taxon>Harpellomycetes</taxon>
        <taxon>Harpellales</taxon>
        <taxon>Legeriomycetaceae</taxon>
        <taxon>Smittium</taxon>
    </lineage>
</organism>
<dbReference type="GO" id="GO:0005737">
    <property type="term" value="C:cytoplasm"/>
    <property type="evidence" value="ECO:0007669"/>
    <property type="project" value="TreeGrafter"/>
</dbReference>
<dbReference type="GO" id="GO:0006406">
    <property type="term" value="P:mRNA export from nucleus"/>
    <property type="evidence" value="ECO:0007669"/>
    <property type="project" value="TreeGrafter"/>
</dbReference>
<proteinExistence type="predicted"/>
<dbReference type="Gene3D" id="1.25.40.990">
    <property type="match status" value="1"/>
</dbReference>
<dbReference type="OrthoDB" id="264795at2759"/>
<dbReference type="PANTHER" id="PTHR12436:SF3">
    <property type="entry name" value="GERMINAL-CENTER ASSOCIATED NUCLEAR PROTEIN"/>
    <property type="match status" value="1"/>
</dbReference>
<dbReference type="InterPro" id="IPR045107">
    <property type="entry name" value="SAC3/GANP/THP3"/>
</dbReference>
<dbReference type="InterPro" id="IPR005062">
    <property type="entry name" value="SAC3/GANP/THP3_conserved"/>
</dbReference>
<feature type="domain" description="SAC3/GANP/THP3 conserved" evidence="1">
    <location>
        <begin position="65"/>
        <end position="369"/>
    </location>
</feature>
<keyword evidence="3" id="KW-1185">Reference proteome</keyword>
<evidence type="ECO:0000313" key="3">
    <source>
        <dbReference type="Proteomes" id="UP000187455"/>
    </source>
</evidence>
<dbReference type="PANTHER" id="PTHR12436">
    <property type="entry name" value="80 KDA MCM3-ASSOCIATED PROTEIN"/>
    <property type="match status" value="1"/>
</dbReference>
<sequence>MPEIASNDERDQRFNKSVDTNRYTQLKAQREVLRAEYIKRGILDDPNAKMSLLNAKAIVGTCLKMCPDFEAEEREYQKGLDKLEMIPGTDRVDKDAAVKTYHRSAAGNEQPLPEDIRTPDTLNKTMDYLINTILAEDHKMSDSHQFIRDRTRSIRQDFSLQNIRDLRSIKVFERIARYHILAVHMLSEESFFSEAQEMEQLKKTLQSLLEFYDELRLKSGTNEPVSENEAEMRSYHLLAHMRSMDGRLLTERLPDGIFWSSIIQQSLKLVRLAQCSNSLIGRNEPPNLDGAQNFFTQFFKQIRSENTPYLLACVAEFHFSDIRRSAIKSLNKAIFYQENFEYPTPKLSHNLGFDTIEECIEFVSKYSIKSNPQTTGFGEKFKRVYVMIEPEIKPKRRRNISILEKKRVGMSNSDIVNLGTSSLKIQNVFINQIPSISVIKNENSIKNAMSNENGLGKSNLDLNFFDKEKLKTSFNIAKSGSIFTHIPNSASIDPKKNLNTEKPNTKKIPDISFDFSKAFSSSESNIGNSEASINPDVSYGGSDKSKLHSDFKPSGIEISINSNLPILNEKTRITSPSSKTNNIQAAQPFNLIKGSSVIPSSTISESFYSSLIEKPLNLYNQPKPSQNYTTYQTANQKTDISYTCPTKSIEKNSSSLSLGENVLKVKFGKRREIISLSEISKAIYEQVLLDLVYESVGTSLSIRKEKYDLLNDLSDLLSENLFDYSLYTLAYQISFGVLYKEKADNFFRSILSRTIFNKWLSGTRKLIRDRSKTQKQREIVASLLSQSQAQSLKHISDDVYDQVLSVKPARFVFVDQDPAPITSRHPKHYLDSVKPTFFGSVCEFKKINSDINVESKLWESASLGSNMSSVLDSLINSNHQISSDRYLKNPSKSLAKLNISVWSSSSTSLAMRWFWWQLDNRLDQFNELDKFTGVARFICGGTELNFCEGDSINSNLKSLQFEPDAHILFLESPQSDDMKYWGEFNLMLEKISVFSESHLNKNNDMAEFAHYELINLISDVINYTFSSGSGFMKLMGNGLNKGSSLTLPKIQYQNANKSIYNLLADYCTNSDVQNFVKPIMGYDPPLLKSMENEFGDLVQFPVSFISLALYIIMKAVKKTKHFLEQDDKISLKLFLVEKISSRNALYNFEQNSKICIPEKRIKTKECLKSGINTSIDFGVSKTPSKRPFPLNFNVSNSNIDKSISDNHETVVKKNKKHSSIIMDPQTDVAKESELSENLKTQKKSRRESQFEALFKTLDRVSSLL</sequence>
<evidence type="ECO:0000313" key="2">
    <source>
        <dbReference type="EMBL" id="OLY80892.1"/>
    </source>
</evidence>
<dbReference type="AlphaFoldDB" id="A0A1R0GVG6"/>
<dbReference type="GO" id="GO:0070390">
    <property type="term" value="C:transcription export complex 2"/>
    <property type="evidence" value="ECO:0007669"/>
    <property type="project" value="TreeGrafter"/>
</dbReference>
<protein>
    <submittedName>
        <fullName evidence="2">SAC3 family protein 1</fullName>
    </submittedName>
</protein>
<name>A0A1R0GVG6_9FUNG</name>
<dbReference type="Proteomes" id="UP000187455">
    <property type="component" value="Unassembled WGS sequence"/>
</dbReference>
<dbReference type="Pfam" id="PF03399">
    <property type="entry name" value="SAC3_GANP"/>
    <property type="match status" value="1"/>
</dbReference>
<dbReference type="EMBL" id="LSSL01003020">
    <property type="protein sequence ID" value="OLY80892.1"/>
    <property type="molecule type" value="Genomic_DNA"/>
</dbReference>
<accession>A0A1R0GVG6</accession>
<evidence type="ECO:0000259" key="1">
    <source>
        <dbReference type="Pfam" id="PF03399"/>
    </source>
</evidence>
<comment type="caution">
    <text evidence="2">The sequence shown here is derived from an EMBL/GenBank/DDBJ whole genome shotgun (WGS) entry which is preliminary data.</text>
</comment>
<gene>
    <name evidence="2" type="ORF">AYI68_g5007</name>
</gene>